<dbReference type="SMART" id="SM00849">
    <property type="entry name" value="Lactamase_B"/>
    <property type="match status" value="1"/>
</dbReference>
<dbReference type="InterPro" id="IPR017782">
    <property type="entry name" value="Hydroxyacylglutathione_Hdrlase"/>
</dbReference>
<dbReference type="HAMAP" id="MF_01374">
    <property type="entry name" value="Glyoxalase_2"/>
    <property type="match status" value="1"/>
</dbReference>
<dbReference type="InterPro" id="IPR001279">
    <property type="entry name" value="Metallo-B-lactamas"/>
</dbReference>
<dbReference type="Pfam" id="PF00753">
    <property type="entry name" value="Lactamase_B"/>
    <property type="match status" value="1"/>
</dbReference>
<dbReference type="InterPro" id="IPR036866">
    <property type="entry name" value="RibonucZ/Hydroxyglut_hydro"/>
</dbReference>
<comment type="caution">
    <text evidence="11">The sequence shown here is derived from an EMBL/GenBank/DDBJ whole genome shotgun (WGS) entry which is preliminary data.</text>
</comment>
<dbReference type="Proteomes" id="UP000292052">
    <property type="component" value="Unassembled WGS sequence"/>
</dbReference>
<dbReference type="EC" id="3.1.2.6" evidence="5"/>
<comment type="catalytic activity">
    <reaction evidence="1">
        <text>an S-(2-hydroxyacyl)glutathione + H2O = a 2-hydroxy carboxylate + glutathione + H(+)</text>
        <dbReference type="Rhea" id="RHEA:21864"/>
        <dbReference type="ChEBI" id="CHEBI:15377"/>
        <dbReference type="ChEBI" id="CHEBI:15378"/>
        <dbReference type="ChEBI" id="CHEBI:57925"/>
        <dbReference type="ChEBI" id="CHEBI:58896"/>
        <dbReference type="ChEBI" id="CHEBI:71261"/>
        <dbReference type="EC" id="3.1.2.6"/>
    </reaction>
</comment>
<organism evidence="11 12">
    <name type="scientific">Asbolus verrucosus</name>
    <name type="common">Desert ironclad beetle</name>
    <dbReference type="NCBI Taxonomy" id="1661398"/>
    <lineage>
        <taxon>Eukaryota</taxon>
        <taxon>Metazoa</taxon>
        <taxon>Ecdysozoa</taxon>
        <taxon>Arthropoda</taxon>
        <taxon>Hexapoda</taxon>
        <taxon>Insecta</taxon>
        <taxon>Pterygota</taxon>
        <taxon>Neoptera</taxon>
        <taxon>Endopterygota</taxon>
        <taxon>Coleoptera</taxon>
        <taxon>Polyphaga</taxon>
        <taxon>Cucujiformia</taxon>
        <taxon>Tenebrionidae</taxon>
        <taxon>Pimeliinae</taxon>
        <taxon>Asbolus</taxon>
    </lineage>
</organism>
<gene>
    <name evidence="11" type="ORF">BDFB_003750</name>
</gene>
<comment type="similarity">
    <text evidence="4">Belongs to the metallo-beta-lactamase superfamily. Glyoxalase II family.</text>
</comment>
<dbReference type="GO" id="GO:0004416">
    <property type="term" value="F:hydroxyacylglutathione hydrolase activity"/>
    <property type="evidence" value="ECO:0007669"/>
    <property type="project" value="UniProtKB-EC"/>
</dbReference>
<dbReference type="SUPFAM" id="SSF56281">
    <property type="entry name" value="Metallo-hydrolase/oxidoreductase"/>
    <property type="match status" value="1"/>
</dbReference>
<dbReference type="Pfam" id="PF16123">
    <property type="entry name" value="HAGH_C"/>
    <property type="match status" value="1"/>
</dbReference>
<evidence type="ECO:0000313" key="12">
    <source>
        <dbReference type="Proteomes" id="UP000292052"/>
    </source>
</evidence>
<feature type="domain" description="Metallo-beta-lactamase" evidence="10">
    <location>
        <begin position="73"/>
        <end position="233"/>
    </location>
</feature>
<keyword evidence="8" id="KW-0862">Zinc</keyword>
<evidence type="ECO:0000256" key="7">
    <source>
        <dbReference type="ARBA" id="ARBA00022801"/>
    </source>
</evidence>
<dbReference type="STRING" id="1661398.A0A482VZA5"/>
<proteinExistence type="inferred from homology"/>
<evidence type="ECO:0000256" key="1">
    <source>
        <dbReference type="ARBA" id="ARBA00001623"/>
    </source>
</evidence>
<dbReference type="OrthoDB" id="515692at2759"/>
<dbReference type="CDD" id="cd07723">
    <property type="entry name" value="hydroxyacylglutathione_hydrolase_MBL-fold"/>
    <property type="match status" value="1"/>
</dbReference>
<accession>A0A482VZA5</accession>
<evidence type="ECO:0000313" key="11">
    <source>
        <dbReference type="EMBL" id="RZC37943.1"/>
    </source>
</evidence>
<dbReference type="PIRSF" id="PIRSF005457">
    <property type="entry name" value="Glx"/>
    <property type="match status" value="1"/>
</dbReference>
<evidence type="ECO:0000256" key="3">
    <source>
        <dbReference type="ARBA" id="ARBA00004963"/>
    </source>
</evidence>
<keyword evidence="12" id="KW-1185">Reference proteome</keyword>
<sequence length="317" mass="35213">MNRGFVVHRREKAHLIRTSPRLISALRNNGFRNAHSAQSRIILDKMKVIVLPALSDNYMYLVSISELAVPISSAPSQIVDEKTKQAAIVDPVSPDAVLQAVEKEGANLTKVLTTHHHWDHAGGNKALVQKSKNALQVFGGDNRIEALTNLVKHGDKFSIGDINVECLFTPCHTTGHICYYLNSSGEPPAVFTGDTLFIAGCGRFFEGTAEQMHSALIDILGSLPDNTQVYCGHEYTVQNLKFAKHVEPDNPDILKRIEWARAKREHEEPTVPSTIADEKQTNPFMRVLQASVQKHAKCNNSIDAMQTIRREKDSFKG</sequence>
<dbReference type="FunFam" id="3.60.15.10:FF:000019">
    <property type="entry name" value="Hydroxyacylglutathione hydrolase, mitochondrial"/>
    <property type="match status" value="1"/>
</dbReference>
<evidence type="ECO:0000256" key="4">
    <source>
        <dbReference type="ARBA" id="ARBA00006759"/>
    </source>
</evidence>
<dbReference type="EMBL" id="QDEB01047730">
    <property type="protein sequence ID" value="RZC37943.1"/>
    <property type="molecule type" value="Genomic_DNA"/>
</dbReference>
<keyword evidence="6" id="KW-0479">Metal-binding</keyword>
<comment type="pathway">
    <text evidence="3">Secondary metabolite metabolism; methylglyoxal degradation; (R)-lactate from methylglyoxal: step 2/2.</text>
</comment>
<keyword evidence="7" id="KW-0378">Hydrolase</keyword>
<dbReference type="PANTHER" id="PTHR11935">
    <property type="entry name" value="BETA LACTAMASE DOMAIN"/>
    <property type="match status" value="1"/>
</dbReference>
<name>A0A482VZA5_ASBVE</name>
<protein>
    <recommendedName>
        <fullName evidence="5">hydroxyacylglutathione hydrolase</fullName>
        <ecNumber evidence="5">3.1.2.6</ecNumber>
    </recommendedName>
    <alternativeName>
        <fullName evidence="9">Glyoxalase II</fullName>
    </alternativeName>
</protein>
<evidence type="ECO:0000256" key="5">
    <source>
        <dbReference type="ARBA" id="ARBA00011917"/>
    </source>
</evidence>
<dbReference type="GO" id="GO:0031123">
    <property type="term" value="P:RNA 3'-end processing"/>
    <property type="evidence" value="ECO:0007669"/>
    <property type="project" value="UniProtKB-ARBA"/>
</dbReference>
<comment type="cofactor">
    <cofactor evidence="2">
        <name>Zn(2+)</name>
        <dbReference type="ChEBI" id="CHEBI:29105"/>
    </cofactor>
</comment>
<evidence type="ECO:0000256" key="2">
    <source>
        <dbReference type="ARBA" id="ARBA00001947"/>
    </source>
</evidence>
<dbReference type="InterPro" id="IPR032282">
    <property type="entry name" value="HAGH_C"/>
</dbReference>
<dbReference type="AlphaFoldDB" id="A0A482VZA5"/>
<dbReference type="PANTHER" id="PTHR11935:SF94">
    <property type="entry name" value="TENZING NORGAY, ISOFORM C"/>
    <property type="match status" value="1"/>
</dbReference>
<dbReference type="GO" id="GO:0046872">
    <property type="term" value="F:metal ion binding"/>
    <property type="evidence" value="ECO:0007669"/>
    <property type="project" value="UniProtKB-KW"/>
</dbReference>
<evidence type="ECO:0000256" key="9">
    <source>
        <dbReference type="ARBA" id="ARBA00031044"/>
    </source>
</evidence>
<evidence type="ECO:0000256" key="8">
    <source>
        <dbReference type="ARBA" id="ARBA00022833"/>
    </source>
</evidence>
<dbReference type="InterPro" id="IPR035680">
    <property type="entry name" value="Clx_II_MBL"/>
</dbReference>
<evidence type="ECO:0000256" key="6">
    <source>
        <dbReference type="ARBA" id="ARBA00022723"/>
    </source>
</evidence>
<dbReference type="Gene3D" id="3.60.15.10">
    <property type="entry name" value="Ribonuclease Z/Hydroxyacylglutathione hydrolase-like"/>
    <property type="match status" value="1"/>
</dbReference>
<evidence type="ECO:0000259" key="10">
    <source>
        <dbReference type="SMART" id="SM00849"/>
    </source>
</evidence>
<reference evidence="11 12" key="1">
    <citation type="submission" date="2017-03" db="EMBL/GenBank/DDBJ databases">
        <title>Genome of the blue death feigning beetle - Asbolus verrucosus.</title>
        <authorList>
            <person name="Rider S.D."/>
        </authorList>
    </citation>
    <scope>NUCLEOTIDE SEQUENCE [LARGE SCALE GENOMIC DNA]</scope>
    <source>
        <strain evidence="11">Butters</strain>
        <tissue evidence="11">Head and leg muscle</tissue>
    </source>
</reference>
<dbReference type="NCBIfam" id="TIGR03413">
    <property type="entry name" value="GSH_gloB"/>
    <property type="match status" value="1"/>
</dbReference>
<dbReference type="GO" id="GO:0019243">
    <property type="term" value="P:methylglyoxal catabolic process to D-lactate via S-lactoyl-glutathione"/>
    <property type="evidence" value="ECO:0007669"/>
    <property type="project" value="InterPro"/>
</dbReference>